<name>D4YPP8_9MICO</name>
<dbReference type="STRING" id="585530.HMPREF0183_1908"/>
<dbReference type="EMBL" id="ADNU01000052">
    <property type="protein sequence ID" value="EFG46813.1"/>
    <property type="molecule type" value="Genomic_DNA"/>
</dbReference>
<protein>
    <submittedName>
        <fullName evidence="1">Uncharacterized protein</fullName>
    </submittedName>
</protein>
<sequence length="44" mass="5040">MLSAKASLRSSERNPLPVLARHRWTGLDQLTELLVDLDDLYNKC</sequence>
<evidence type="ECO:0000313" key="1">
    <source>
        <dbReference type="EMBL" id="EFG46813.1"/>
    </source>
</evidence>
<organism evidence="1 2">
    <name type="scientific">Brevibacterium mcbrellneri ATCC 49030</name>
    <dbReference type="NCBI Taxonomy" id="585530"/>
    <lineage>
        <taxon>Bacteria</taxon>
        <taxon>Bacillati</taxon>
        <taxon>Actinomycetota</taxon>
        <taxon>Actinomycetes</taxon>
        <taxon>Micrococcales</taxon>
        <taxon>Brevibacteriaceae</taxon>
        <taxon>Brevibacterium</taxon>
    </lineage>
</organism>
<reference evidence="1 2" key="1">
    <citation type="submission" date="2010-04" db="EMBL/GenBank/DDBJ databases">
        <authorList>
            <person name="Qin X."/>
            <person name="Bachman B."/>
            <person name="Battles P."/>
            <person name="Bell A."/>
            <person name="Bess C."/>
            <person name="Bickham C."/>
            <person name="Chaboub L."/>
            <person name="Chen D."/>
            <person name="Coyle M."/>
            <person name="Deiros D.R."/>
            <person name="Dinh H."/>
            <person name="Forbes L."/>
            <person name="Fowler G."/>
            <person name="Francisco L."/>
            <person name="Fu Q."/>
            <person name="Gubbala S."/>
            <person name="Hale W."/>
            <person name="Han Y."/>
            <person name="Hemphill L."/>
            <person name="Highlander S.K."/>
            <person name="Hirani K."/>
            <person name="Hogues M."/>
            <person name="Jackson L."/>
            <person name="Jakkamsetti A."/>
            <person name="Javaid M."/>
            <person name="Jiang H."/>
            <person name="Korchina V."/>
            <person name="Kovar C."/>
            <person name="Lara F."/>
            <person name="Lee S."/>
            <person name="Mata R."/>
            <person name="Mathew T."/>
            <person name="Moen C."/>
            <person name="Morales K."/>
            <person name="Munidasa M."/>
            <person name="Nazareth L."/>
            <person name="Ngo R."/>
            <person name="Nguyen L."/>
            <person name="Okwuonu G."/>
            <person name="Ongeri F."/>
            <person name="Patil S."/>
            <person name="Petrosino J."/>
            <person name="Pham C."/>
            <person name="Pham P."/>
            <person name="Pu L.-L."/>
            <person name="Puazo M."/>
            <person name="Raj R."/>
            <person name="Reid J."/>
            <person name="Rouhana J."/>
            <person name="Saada N."/>
            <person name="Shang Y."/>
            <person name="Simmons D."/>
            <person name="Thornton R."/>
            <person name="Warren J."/>
            <person name="Weissenberger G."/>
            <person name="Zhang J."/>
            <person name="Zhang L."/>
            <person name="Zhou C."/>
            <person name="Zhu D."/>
            <person name="Muzny D."/>
            <person name="Worley K."/>
            <person name="Gibbs R."/>
        </authorList>
    </citation>
    <scope>NUCLEOTIDE SEQUENCE [LARGE SCALE GENOMIC DNA]</scope>
    <source>
        <strain evidence="1 2">ATCC 49030</strain>
    </source>
</reference>
<keyword evidence="2" id="KW-1185">Reference proteome</keyword>
<evidence type="ECO:0000313" key="2">
    <source>
        <dbReference type="Proteomes" id="UP000005714"/>
    </source>
</evidence>
<comment type="caution">
    <text evidence="1">The sequence shown here is derived from an EMBL/GenBank/DDBJ whole genome shotgun (WGS) entry which is preliminary data.</text>
</comment>
<dbReference type="Proteomes" id="UP000005714">
    <property type="component" value="Unassembled WGS sequence"/>
</dbReference>
<accession>D4YPP8</accession>
<proteinExistence type="predicted"/>
<dbReference type="AlphaFoldDB" id="D4YPP8"/>
<gene>
    <name evidence="1" type="ORF">HMPREF0183_1908</name>
</gene>